<evidence type="ECO:0000256" key="3">
    <source>
        <dbReference type="ARBA" id="ARBA00022679"/>
    </source>
</evidence>
<feature type="transmembrane region" description="Helical" evidence="7">
    <location>
        <begin position="232"/>
        <end position="250"/>
    </location>
</feature>
<organism evidence="8 9">
    <name type="scientific">Marinicrinis lubricantis</name>
    <dbReference type="NCBI Taxonomy" id="2086470"/>
    <lineage>
        <taxon>Bacteria</taxon>
        <taxon>Bacillati</taxon>
        <taxon>Bacillota</taxon>
        <taxon>Bacilli</taxon>
        <taxon>Bacillales</taxon>
        <taxon>Paenibacillaceae</taxon>
    </lineage>
</organism>
<comment type="caution">
    <text evidence="8">The sequence shown here is derived from an EMBL/GenBank/DDBJ whole genome shotgun (WGS) entry which is preliminary data.</text>
</comment>
<keyword evidence="6 7" id="KW-0472">Membrane</keyword>
<feature type="transmembrane region" description="Helical" evidence="7">
    <location>
        <begin position="47"/>
        <end position="69"/>
    </location>
</feature>
<evidence type="ECO:0000256" key="7">
    <source>
        <dbReference type="HAMAP-Rule" id="MF_01147"/>
    </source>
</evidence>
<keyword evidence="5 7" id="KW-1133">Transmembrane helix</keyword>
<name>A0ABW1IU43_9BACL</name>
<feature type="transmembrane region" description="Helical" evidence="7">
    <location>
        <begin position="196"/>
        <end position="212"/>
    </location>
</feature>
<evidence type="ECO:0000256" key="5">
    <source>
        <dbReference type="ARBA" id="ARBA00022989"/>
    </source>
</evidence>
<comment type="function">
    <text evidence="7">Catalyzes the transfer of the diacylglyceryl group from phosphatidylglycerol to the sulfhydryl group of the N-terminal cysteine of a prolipoprotein, the first step in the formation of mature lipoproteins.</text>
</comment>
<evidence type="ECO:0000313" key="9">
    <source>
        <dbReference type="Proteomes" id="UP001596250"/>
    </source>
</evidence>
<dbReference type="GO" id="GO:0008961">
    <property type="term" value="F:phosphatidylglycerol-prolipoprotein diacylglyceryl transferase activity"/>
    <property type="evidence" value="ECO:0007669"/>
    <property type="project" value="UniProtKB-EC"/>
</dbReference>
<gene>
    <name evidence="7 8" type="primary">lgt</name>
    <name evidence="8" type="ORF">ACFPXP_19535</name>
</gene>
<keyword evidence="4 7" id="KW-0812">Transmembrane</keyword>
<evidence type="ECO:0000256" key="2">
    <source>
        <dbReference type="ARBA" id="ARBA00022475"/>
    </source>
</evidence>
<dbReference type="RefSeq" id="WP_379896080.1">
    <property type="nucleotide sequence ID" value="NZ_CBCSCT010000010.1"/>
</dbReference>
<keyword evidence="2 7" id="KW-1003">Cell membrane</keyword>
<accession>A0ABW1IU43</accession>
<dbReference type="HAMAP" id="MF_01147">
    <property type="entry name" value="Lgt"/>
    <property type="match status" value="1"/>
</dbReference>
<dbReference type="InterPro" id="IPR001640">
    <property type="entry name" value="Lgt"/>
</dbReference>
<dbReference type="PANTHER" id="PTHR30589:SF0">
    <property type="entry name" value="PHOSPHATIDYLGLYCEROL--PROLIPOPROTEIN DIACYLGLYCERYL TRANSFERASE"/>
    <property type="match status" value="1"/>
</dbReference>
<comment type="subcellular location">
    <subcellularLocation>
        <location evidence="7">Cell membrane</location>
        <topology evidence="7">Multi-pass membrane protein</topology>
    </subcellularLocation>
</comment>
<dbReference type="PANTHER" id="PTHR30589">
    <property type="entry name" value="PROLIPOPROTEIN DIACYLGLYCERYL TRANSFERASE"/>
    <property type="match status" value="1"/>
</dbReference>
<reference evidence="9" key="1">
    <citation type="journal article" date="2019" name="Int. J. Syst. Evol. Microbiol.">
        <title>The Global Catalogue of Microorganisms (GCM) 10K type strain sequencing project: providing services to taxonomists for standard genome sequencing and annotation.</title>
        <authorList>
            <consortium name="The Broad Institute Genomics Platform"/>
            <consortium name="The Broad Institute Genome Sequencing Center for Infectious Disease"/>
            <person name="Wu L."/>
            <person name="Ma J."/>
        </authorList>
    </citation>
    <scope>NUCLEOTIDE SEQUENCE [LARGE SCALE GENOMIC DNA]</scope>
    <source>
        <strain evidence="9">CCM 8749</strain>
    </source>
</reference>
<evidence type="ECO:0000256" key="4">
    <source>
        <dbReference type="ARBA" id="ARBA00022692"/>
    </source>
</evidence>
<feature type="binding site" evidence="7">
    <location>
        <position position="130"/>
    </location>
    <ligand>
        <name>a 1,2-diacyl-sn-glycero-3-phospho-(1'-sn-glycerol)</name>
        <dbReference type="ChEBI" id="CHEBI:64716"/>
    </ligand>
</feature>
<dbReference type="Proteomes" id="UP001596250">
    <property type="component" value="Unassembled WGS sequence"/>
</dbReference>
<protein>
    <recommendedName>
        <fullName evidence="7">Phosphatidylglycerol--prolipoprotein diacylglyceryl transferase</fullName>
        <ecNumber evidence="7">2.5.1.145</ecNumber>
    </recommendedName>
</protein>
<comment type="catalytic activity">
    <reaction evidence="7">
        <text>L-cysteinyl-[prolipoprotein] + a 1,2-diacyl-sn-glycero-3-phospho-(1'-sn-glycerol) = an S-1,2-diacyl-sn-glyceryl-L-cysteinyl-[prolipoprotein] + sn-glycerol 1-phosphate + H(+)</text>
        <dbReference type="Rhea" id="RHEA:56712"/>
        <dbReference type="Rhea" id="RHEA-COMP:14679"/>
        <dbReference type="Rhea" id="RHEA-COMP:14680"/>
        <dbReference type="ChEBI" id="CHEBI:15378"/>
        <dbReference type="ChEBI" id="CHEBI:29950"/>
        <dbReference type="ChEBI" id="CHEBI:57685"/>
        <dbReference type="ChEBI" id="CHEBI:64716"/>
        <dbReference type="ChEBI" id="CHEBI:140658"/>
        <dbReference type="EC" id="2.5.1.145"/>
    </reaction>
</comment>
<feature type="transmembrane region" description="Helical" evidence="7">
    <location>
        <begin position="81"/>
        <end position="104"/>
    </location>
</feature>
<dbReference type="Pfam" id="PF01790">
    <property type="entry name" value="LGT"/>
    <property type="match status" value="1"/>
</dbReference>
<evidence type="ECO:0000256" key="1">
    <source>
        <dbReference type="ARBA" id="ARBA00007150"/>
    </source>
</evidence>
<sequence>MRVILFSIGDFQVRSYGLVVALAIMLAMGVAYYLAKGTTYRKHIPNMMFYVIIGAILVARIWHVFFFQWDYYSKHLVEIPAIWNGGIAIQGALVGGFIAAAIYARVARISFWEMADTMAPAIIFGQAIGRIACFLNGDAYGSPTGSSFGIVYPEGTMAYAEYGPQPLWPAEIWEGQWDFIVFAILLIMKNKTWPKGFLFLSYNILYAIGRFMLEFLRGDSPRYLFNWTAGQWTSVVVIVISLVIMMIFTLRQKRKDPEDLSPKLEQIH</sequence>
<evidence type="ECO:0000256" key="6">
    <source>
        <dbReference type="ARBA" id="ARBA00023136"/>
    </source>
</evidence>
<keyword evidence="9" id="KW-1185">Reference proteome</keyword>
<dbReference type="EC" id="2.5.1.145" evidence="7"/>
<dbReference type="EMBL" id="JBHSQV010000183">
    <property type="protein sequence ID" value="MFC5988602.1"/>
    <property type="molecule type" value="Genomic_DNA"/>
</dbReference>
<proteinExistence type="inferred from homology"/>
<feature type="transmembrane region" description="Helical" evidence="7">
    <location>
        <begin position="15"/>
        <end position="35"/>
    </location>
</feature>
<dbReference type="NCBIfam" id="TIGR00544">
    <property type="entry name" value="lgt"/>
    <property type="match status" value="1"/>
</dbReference>
<comment type="similarity">
    <text evidence="1 7">Belongs to the Lgt family.</text>
</comment>
<evidence type="ECO:0000313" key="8">
    <source>
        <dbReference type="EMBL" id="MFC5988602.1"/>
    </source>
</evidence>
<comment type="pathway">
    <text evidence="7">Protein modification; lipoprotein biosynthesis (diacylglyceryl transfer).</text>
</comment>
<keyword evidence="3 7" id="KW-0808">Transferase</keyword>